<dbReference type="EMBL" id="QFOI01000012">
    <property type="protein sequence ID" value="PZP52111.1"/>
    <property type="molecule type" value="Genomic_DNA"/>
</dbReference>
<keyword evidence="2" id="KW-0808">Transferase</keyword>
<feature type="domain" description="Aminotransferase class I/classII large" evidence="3">
    <location>
        <begin position="164"/>
        <end position="330"/>
    </location>
</feature>
<dbReference type="InterPro" id="IPR050087">
    <property type="entry name" value="AON_synthase_class-II"/>
</dbReference>
<accession>A0A2W5F7T4</accession>
<dbReference type="Pfam" id="PF00155">
    <property type="entry name" value="Aminotran_1_2"/>
    <property type="match status" value="1"/>
</dbReference>
<dbReference type="Gene3D" id="3.40.640.10">
    <property type="entry name" value="Type I PLP-dependent aspartate aminotransferase-like (Major domain)"/>
    <property type="match status" value="1"/>
</dbReference>
<dbReference type="AlphaFoldDB" id="A0A2W5F7T4"/>
<dbReference type="InterPro" id="IPR015424">
    <property type="entry name" value="PyrdxlP-dep_Trfase"/>
</dbReference>
<dbReference type="GO" id="GO:0016740">
    <property type="term" value="F:transferase activity"/>
    <property type="evidence" value="ECO:0007669"/>
    <property type="project" value="UniProtKB-KW"/>
</dbReference>
<organism evidence="4 5">
    <name type="scientific">Pseudopedobacter saltans</name>
    <dbReference type="NCBI Taxonomy" id="151895"/>
    <lineage>
        <taxon>Bacteria</taxon>
        <taxon>Pseudomonadati</taxon>
        <taxon>Bacteroidota</taxon>
        <taxon>Sphingobacteriia</taxon>
        <taxon>Sphingobacteriales</taxon>
        <taxon>Sphingobacteriaceae</taxon>
        <taxon>Pseudopedobacter</taxon>
    </lineage>
</organism>
<comment type="cofactor">
    <cofactor evidence="1">
        <name>pyridoxal 5'-phosphate</name>
        <dbReference type="ChEBI" id="CHEBI:597326"/>
    </cofactor>
</comment>
<evidence type="ECO:0000313" key="4">
    <source>
        <dbReference type="EMBL" id="PZP52111.1"/>
    </source>
</evidence>
<sequence>MYLDGQFGRNAFIGGKEFLFFSGYDYLAMHTVPEFCKLVSEGIKKYGWVYPSSRISNTQIKLYEDCEARLSAITNTEETVLFGSGFNAGQSCITLYQNKINNAPLSHPAILSEKSELENFEVWKNKISDTKDYQQILASDAVNNFSVVKYDFDSFSSVTNVTTFILDDSHGIGVTGNNGGGVAEYMLRGKQTDYLFTYSMGKAFGIEAGAVSTTHLVANKLRQLPAFTAVTPPSPGPLYAFLNGAGIYQYQLEKLRKNIKLIRELLKDEIHIKTHPELPIVLLPGNIDEKVFFENGYIISSFSYPDPSGVKLNRLVINAAHTERDLEQIASFTKKAIQKLRQ</sequence>
<dbReference type="GO" id="GO:0030170">
    <property type="term" value="F:pyridoxal phosphate binding"/>
    <property type="evidence" value="ECO:0007669"/>
    <property type="project" value="InterPro"/>
</dbReference>
<dbReference type="Proteomes" id="UP000249645">
    <property type="component" value="Unassembled WGS sequence"/>
</dbReference>
<dbReference type="PANTHER" id="PTHR13693">
    <property type="entry name" value="CLASS II AMINOTRANSFERASE/8-AMINO-7-OXONONANOATE SYNTHASE"/>
    <property type="match status" value="1"/>
</dbReference>
<name>A0A2W5F7T4_9SPHI</name>
<proteinExistence type="predicted"/>
<reference evidence="4 5" key="1">
    <citation type="submission" date="2017-11" db="EMBL/GenBank/DDBJ databases">
        <title>Infants hospitalized years apart are colonized by the same room-sourced microbial strains.</title>
        <authorList>
            <person name="Brooks B."/>
            <person name="Olm M.R."/>
            <person name="Firek B.A."/>
            <person name="Baker R."/>
            <person name="Thomas B.C."/>
            <person name="Morowitz M.J."/>
            <person name="Banfield J.F."/>
        </authorList>
    </citation>
    <scope>NUCLEOTIDE SEQUENCE [LARGE SCALE GENOMIC DNA]</scope>
    <source>
        <strain evidence="4">S2_009_000_R2_76</strain>
    </source>
</reference>
<evidence type="ECO:0000259" key="3">
    <source>
        <dbReference type="Pfam" id="PF00155"/>
    </source>
</evidence>
<evidence type="ECO:0000313" key="5">
    <source>
        <dbReference type="Proteomes" id="UP000249645"/>
    </source>
</evidence>
<dbReference type="InterPro" id="IPR015422">
    <property type="entry name" value="PyrdxlP-dep_Trfase_small"/>
</dbReference>
<dbReference type="Gene3D" id="3.90.1150.10">
    <property type="entry name" value="Aspartate Aminotransferase, domain 1"/>
    <property type="match status" value="1"/>
</dbReference>
<evidence type="ECO:0000256" key="2">
    <source>
        <dbReference type="ARBA" id="ARBA00022679"/>
    </source>
</evidence>
<dbReference type="InterPro" id="IPR004839">
    <property type="entry name" value="Aminotransferase_I/II_large"/>
</dbReference>
<dbReference type="InterPro" id="IPR015421">
    <property type="entry name" value="PyrdxlP-dep_Trfase_major"/>
</dbReference>
<comment type="caution">
    <text evidence="4">The sequence shown here is derived from an EMBL/GenBank/DDBJ whole genome shotgun (WGS) entry which is preliminary data.</text>
</comment>
<gene>
    <name evidence="4" type="ORF">DI598_01470</name>
</gene>
<dbReference type="SUPFAM" id="SSF53383">
    <property type="entry name" value="PLP-dependent transferases"/>
    <property type="match status" value="1"/>
</dbReference>
<evidence type="ECO:0000256" key="1">
    <source>
        <dbReference type="ARBA" id="ARBA00001933"/>
    </source>
</evidence>
<protein>
    <recommendedName>
        <fullName evidence="3">Aminotransferase class I/classII large domain-containing protein</fullName>
    </recommendedName>
</protein>